<dbReference type="Proteomes" id="UP001144096">
    <property type="component" value="Unassembled WGS sequence"/>
</dbReference>
<sequence length="59" mass="6762">MRGDWIYDWVRVEMEYRAGPAPAVRRERPAARHWTTLWAGLFTSHSRTEVRAGTTAAGC</sequence>
<evidence type="ECO:0000313" key="1">
    <source>
        <dbReference type="EMBL" id="MCR6482402.1"/>
    </source>
</evidence>
<protein>
    <submittedName>
        <fullName evidence="1">Uncharacterized protein</fullName>
    </submittedName>
</protein>
<dbReference type="RefSeq" id="WP_257919028.1">
    <property type="nucleotide sequence ID" value="NZ_JAMXQV010000002.1"/>
</dbReference>
<reference evidence="1" key="1">
    <citation type="submission" date="2022-06" db="EMBL/GenBank/DDBJ databases">
        <title>Amycolatopsis iheyaensis sp. nov., a new species of the genus Amycolatopsis isolated from soil in Iheya island, Japan.</title>
        <authorList>
            <person name="Ngamcharungchit C."/>
            <person name="Kanto H."/>
            <person name="Take A."/>
            <person name="Intra B."/>
            <person name="Matsumoto A."/>
            <person name="Panbangred W."/>
            <person name="Inahashi Y."/>
        </authorList>
    </citation>
    <scope>NUCLEOTIDE SEQUENCE</scope>
    <source>
        <strain evidence="1">OK19-0408</strain>
    </source>
</reference>
<accession>A0A9X2N7M9</accession>
<name>A0A9X2N7M9_9PSEU</name>
<gene>
    <name evidence="1" type="ORF">M8542_06215</name>
</gene>
<dbReference type="AlphaFoldDB" id="A0A9X2N7M9"/>
<organism evidence="1 2">
    <name type="scientific">Amycolatopsis iheyensis</name>
    <dbReference type="NCBI Taxonomy" id="2945988"/>
    <lineage>
        <taxon>Bacteria</taxon>
        <taxon>Bacillati</taxon>
        <taxon>Actinomycetota</taxon>
        <taxon>Actinomycetes</taxon>
        <taxon>Pseudonocardiales</taxon>
        <taxon>Pseudonocardiaceae</taxon>
        <taxon>Amycolatopsis</taxon>
    </lineage>
</organism>
<proteinExistence type="predicted"/>
<dbReference type="EMBL" id="JAMXQV010000002">
    <property type="protein sequence ID" value="MCR6482402.1"/>
    <property type="molecule type" value="Genomic_DNA"/>
</dbReference>
<evidence type="ECO:0000313" key="2">
    <source>
        <dbReference type="Proteomes" id="UP001144096"/>
    </source>
</evidence>
<comment type="caution">
    <text evidence="1">The sequence shown here is derived from an EMBL/GenBank/DDBJ whole genome shotgun (WGS) entry which is preliminary data.</text>
</comment>
<keyword evidence="2" id="KW-1185">Reference proteome</keyword>